<proteinExistence type="predicted"/>
<reference evidence="1 2" key="1">
    <citation type="journal article" date="2014" name="BMC Vet. Res.">
        <title>First report of Corynebacterium pseudotuberculosis from caseous lymphadenitis lesions in Black Alentejano pig (Sus scrofa domesticus).</title>
        <authorList>
            <person name="Oliveira M."/>
            <person name="Barroco C."/>
            <person name="Mottola C."/>
            <person name="Santos R."/>
            <person name="Lemsaddek A."/>
            <person name="Tavares L."/>
            <person name="Semedo-Lemsaddek T."/>
        </authorList>
    </citation>
    <scope>NUCLEOTIDE SEQUENCE [LARGE SCALE GENOMIC DNA]</scope>
    <source>
        <strain evidence="1 2">PO100/5</strain>
    </source>
</reference>
<keyword evidence="2" id="KW-1185">Reference proteome</keyword>
<organism evidence="1 2">
    <name type="scientific">Corynebacterium silvaticum</name>
    <dbReference type="NCBI Taxonomy" id="2320431"/>
    <lineage>
        <taxon>Bacteria</taxon>
        <taxon>Bacillati</taxon>
        <taxon>Actinomycetota</taxon>
        <taxon>Actinomycetes</taxon>
        <taxon>Mycobacteriales</taxon>
        <taxon>Corynebacteriaceae</taxon>
        <taxon>Corynebacterium</taxon>
    </lineage>
</organism>
<reference evidence="1 2" key="2">
    <citation type="journal article" date="2020" name="Antonie Van Leeuwenhoek">
        <title>Phylogenomic characterisation of a novel corynebacterial species pathogenic to animals.</title>
        <authorList>
            <person name="Moller J."/>
            <person name="Musella L."/>
            <person name="Melnikov V."/>
            <person name="Geissdorfer W."/>
            <person name="Burkovski A."/>
            <person name="Sangal V."/>
        </authorList>
    </citation>
    <scope>NUCLEOTIDE SEQUENCE [LARGE SCALE GENOMIC DNA]</scope>
    <source>
        <strain evidence="1 2">PO100/5</strain>
    </source>
</reference>
<protein>
    <submittedName>
        <fullName evidence="1">Uncharacterized protein</fullName>
    </submittedName>
</protein>
<dbReference type="EMBL" id="CP021417">
    <property type="protein sequence ID" value="WCV10524.1"/>
    <property type="molecule type" value="Genomic_DNA"/>
</dbReference>
<name>A0ACD4PXP9_9CORY</name>
<evidence type="ECO:0000313" key="2">
    <source>
        <dbReference type="Proteomes" id="UP000195652"/>
    </source>
</evidence>
<reference evidence="1 2" key="4">
    <citation type="journal article" date="2020" name="PLoS ONE">
        <title>Taxonomic classification of strain PO100/5 shows a broader geographic distribution and genetic markers of the recently described Corynebacterium silvaticum.</title>
        <authorList>
            <person name="Viana M.V.C."/>
            <person name="Profeta R."/>
            <person name="da Silva A.L."/>
            <person name="Hurtado R."/>
            <person name="Cerqueira J.C."/>
            <person name="Ribeiro B.F.S."/>
            <person name="Almeida M.O."/>
            <person name="Morais-Rodrigues F."/>
            <person name="Soares S.C."/>
            <person name="Oliveira M."/>
            <person name="Tavares L."/>
            <person name="Figueiredo H."/>
            <person name="Wattam A.R."/>
            <person name="Barh D."/>
            <person name="Ghosh P."/>
            <person name="Silva A."/>
            <person name="Azevedo V."/>
        </authorList>
    </citation>
    <scope>NUCLEOTIDE SEQUENCE [LARGE SCALE GENOMIC DNA]</scope>
    <source>
        <strain evidence="1 2">PO100/5</strain>
    </source>
</reference>
<reference evidence="1 2" key="3">
    <citation type="journal article" date="2020" name="Int. J. Syst. Evol. Microbiol.">
        <title>Corynebacterium silvaticum sp. nov., a unique group of NTTB corynebacteria in wild boar and roe deer.</title>
        <authorList>
            <person name="Dangel A."/>
            <person name="Berger A."/>
            <person name="Rau J."/>
            <person name="Eisenberg T."/>
            <person name="Kampfer P."/>
            <person name="Margos G."/>
            <person name="Contzen M."/>
            <person name="Busse H.J."/>
            <person name="Konrad R."/>
            <person name="Peters M."/>
            <person name="Sting R."/>
            <person name="Sing A."/>
        </authorList>
    </citation>
    <scope>NUCLEOTIDE SEQUENCE [LARGE SCALE GENOMIC DNA]</scope>
    <source>
        <strain evidence="1 2">PO100/5</strain>
    </source>
</reference>
<accession>A0ACD4PXP9</accession>
<evidence type="ECO:0000313" key="1">
    <source>
        <dbReference type="EMBL" id="WCV10524.1"/>
    </source>
</evidence>
<sequence length="44" mass="4690">MEQRVQMMGAGIVYSGHDVSGKRGKKMLVDAPSSATCSIIFSES</sequence>
<gene>
    <name evidence="1" type="ORF">CBE74_12535</name>
</gene>
<dbReference type="Proteomes" id="UP000195652">
    <property type="component" value="Chromosome"/>
</dbReference>